<dbReference type="Proteomes" id="UP000461730">
    <property type="component" value="Unassembled WGS sequence"/>
</dbReference>
<dbReference type="GO" id="GO:0015562">
    <property type="term" value="F:efflux transmembrane transporter activity"/>
    <property type="evidence" value="ECO:0007669"/>
    <property type="project" value="InterPro"/>
</dbReference>
<comment type="similarity">
    <text evidence="1 2">Belongs to the outer membrane factor (OMF) (TC 1.B.17) family.</text>
</comment>
<dbReference type="RefSeq" id="WP_157309959.1">
    <property type="nucleotide sequence ID" value="NZ_WRXN01000029.1"/>
</dbReference>
<proteinExistence type="inferred from homology"/>
<keyword evidence="5" id="KW-1185">Reference proteome</keyword>
<keyword evidence="2" id="KW-0449">Lipoprotein</keyword>
<dbReference type="AlphaFoldDB" id="A0A7K1UDT2"/>
<reference evidence="4 5" key="1">
    <citation type="submission" date="2019-12" db="EMBL/GenBank/DDBJ databases">
        <title>Chitinophaga sp. strain ysch24 (GDMCC 1.1355), whole genome shotgun sequence.</title>
        <authorList>
            <person name="Zhang X."/>
        </authorList>
    </citation>
    <scope>NUCLEOTIDE SEQUENCE [LARGE SCALE GENOMIC DNA]</scope>
    <source>
        <strain evidence="5">ysch24</strain>
    </source>
</reference>
<dbReference type="PANTHER" id="PTHR30203">
    <property type="entry name" value="OUTER MEMBRANE CATION EFFLUX PROTEIN"/>
    <property type="match status" value="1"/>
</dbReference>
<comment type="caution">
    <text evidence="4">The sequence shown here is derived from an EMBL/GenBank/DDBJ whole genome shotgun (WGS) entry which is preliminary data.</text>
</comment>
<keyword evidence="2" id="KW-1134">Transmembrane beta strand</keyword>
<dbReference type="NCBIfam" id="TIGR01845">
    <property type="entry name" value="outer_NodT"/>
    <property type="match status" value="1"/>
</dbReference>
<name>A0A7K1UDT2_9BACT</name>
<dbReference type="SUPFAM" id="SSF56954">
    <property type="entry name" value="Outer membrane efflux proteins (OEP)"/>
    <property type="match status" value="1"/>
</dbReference>
<protein>
    <submittedName>
        <fullName evidence="4">Efflux transporter outer membrane subunit</fullName>
    </submittedName>
</protein>
<evidence type="ECO:0000313" key="5">
    <source>
        <dbReference type="Proteomes" id="UP000461730"/>
    </source>
</evidence>
<keyword evidence="3" id="KW-0175">Coiled coil</keyword>
<dbReference type="InterPro" id="IPR010131">
    <property type="entry name" value="MdtP/NodT-like"/>
</dbReference>
<gene>
    <name evidence="4" type="ORF">GO493_30110</name>
</gene>
<dbReference type="PROSITE" id="PS51257">
    <property type="entry name" value="PROKAR_LIPOPROTEIN"/>
    <property type="match status" value="1"/>
</dbReference>
<evidence type="ECO:0000313" key="4">
    <source>
        <dbReference type="EMBL" id="MVT12544.1"/>
    </source>
</evidence>
<keyword evidence="2" id="KW-0472">Membrane</keyword>
<dbReference type="InterPro" id="IPR003423">
    <property type="entry name" value="OMP_efflux"/>
</dbReference>
<evidence type="ECO:0000256" key="1">
    <source>
        <dbReference type="ARBA" id="ARBA00007613"/>
    </source>
</evidence>
<dbReference type="Gene3D" id="1.20.1600.10">
    <property type="entry name" value="Outer membrane efflux proteins (OEP)"/>
    <property type="match status" value="1"/>
</dbReference>
<sequence length="470" mass="51587">MNLLKNNITLYFGLALLVSSCAVGKKYSRPDTGIPANYRQQAIVTADTVLLPWRTFFKDPQLIGLIEKALSRNNEVAIAMMNMQQLDLAYKQARLGLLPTAELSVGVNRNWLSKNSLNGSLSQQFAGSSYMDDYSATLRVSWEADIWGKTKMQKDGARADYFAQTENLSALKTRIIVQVAQAYYNLLTLDEQLKVAERNIELGDSTVSMIRLQFKSGQINSLAVEQAEAQKKTAELLVPLALQNITMQENALSILCGSYPDSIQRTASLTGVMPAEVFPAGVPAQLLSRRPDVKAAEYAVVTANAKTGLAKAAMYPAISLTPSIGTNSYKFNTWFNLPGSLVKNVGASLTQPVFQKRSLRTAYETAQIEQKKSALQFRQSVMTAVGEVSDAMARSVHASERMVLVEKKTASLEKSVKDAMLLYRSGMATYLEVITAQNNALQNNLEAINIRLEKLNAVTDLYRALGGGVE</sequence>
<evidence type="ECO:0000256" key="2">
    <source>
        <dbReference type="RuleBase" id="RU362097"/>
    </source>
</evidence>
<keyword evidence="2" id="KW-0812">Transmembrane</keyword>
<accession>A0A7K1UDT2</accession>
<organism evidence="4 5">
    <name type="scientific">Chitinophaga tropicalis</name>
    <dbReference type="NCBI Taxonomy" id="2683588"/>
    <lineage>
        <taxon>Bacteria</taxon>
        <taxon>Pseudomonadati</taxon>
        <taxon>Bacteroidota</taxon>
        <taxon>Chitinophagia</taxon>
        <taxon>Chitinophagales</taxon>
        <taxon>Chitinophagaceae</taxon>
        <taxon>Chitinophaga</taxon>
    </lineage>
</organism>
<dbReference type="Pfam" id="PF02321">
    <property type="entry name" value="OEP"/>
    <property type="match status" value="2"/>
</dbReference>
<dbReference type="EMBL" id="WRXN01000029">
    <property type="protein sequence ID" value="MVT12544.1"/>
    <property type="molecule type" value="Genomic_DNA"/>
</dbReference>
<evidence type="ECO:0000256" key="3">
    <source>
        <dbReference type="SAM" id="Coils"/>
    </source>
</evidence>
<feature type="coiled-coil region" evidence="3">
    <location>
        <begin position="431"/>
        <end position="458"/>
    </location>
</feature>
<dbReference type="GO" id="GO:0005886">
    <property type="term" value="C:plasma membrane"/>
    <property type="evidence" value="ECO:0007669"/>
    <property type="project" value="UniProtKB-SubCell"/>
</dbReference>
<dbReference type="PANTHER" id="PTHR30203:SF33">
    <property type="entry name" value="BLR4455 PROTEIN"/>
    <property type="match status" value="1"/>
</dbReference>
<comment type="subcellular location">
    <subcellularLocation>
        <location evidence="2">Cell membrane</location>
        <topology evidence="2">Lipid-anchor</topology>
    </subcellularLocation>
</comment>
<dbReference type="Gene3D" id="2.20.200.10">
    <property type="entry name" value="Outer membrane efflux proteins (OEP)"/>
    <property type="match status" value="1"/>
</dbReference>
<keyword evidence="2" id="KW-0564">Palmitate</keyword>